<dbReference type="RefSeq" id="WP_058582623.1">
    <property type="nucleotide sequence ID" value="NZ_LOPU01000029.1"/>
</dbReference>
<evidence type="ECO:0000256" key="2">
    <source>
        <dbReference type="ARBA" id="ARBA00022801"/>
    </source>
</evidence>
<dbReference type="InterPro" id="IPR000086">
    <property type="entry name" value="NUDIX_hydrolase_dom"/>
</dbReference>
<sequence>MTSDDWSVLRTVSVGSDDARVGYDYLRRPDDETEGRMWADTRDSVCVVAEQDGKIVLVEEYRPRLGETVLSCPVGAVEEDESLVEAAARELREETGYRADSLRLLETSYPVAWLRKRRGVVFATGLTPGEKQTDDDEFTSVRRLSVDDALEEARHQPVTDWTLLPLLLSRYEGLV</sequence>
<dbReference type="PANTHER" id="PTHR11839">
    <property type="entry name" value="UDP/ADP-SUGAR PYROPHOSPHATASE"/>
    <property type="match status" value="1"/>
</dbReference>
<gene>
    <name evidence="4" type="ORF">AUR64_17000</name>
</gene>
<keyword evidence="5" id="KW-1185">Reference proteome</keyword>
<dbReference type="PROSITE" id="PS00893">
    <property type="entry name" value="NUDIX_BOX"/>
    <property type="match status" value="1"/>
</dbReference>
<name>A0A0W1R823_9EURY</name>
<dbReference type="SUPFAM" id="SSF55811">
    <property type="entry name" value="Nudix"/>
    <property type="match status" value="1"/>
</dbReference>
<dbReference type="STRING" id="1514971.AUR64_17000"/>
<dbReference type="InterPro" id="IPR015797">
    <property type="entry name" value="NUDIX_hydrolase-like_dom_sf"/>
</dbReference>
<dbReference type="Gene3D" id="3.90.79.10">
    <property type="entry name" value="Nucleoside Triphosphate Pyrophosphohydrolase"/>
    <property type="match status" value="1"/>
</dbReference>
<evidence type="ECO:0000313" key="5">
    <source>
        <dbReference type="Proteomes" id="UP000054387"/>
    </source>
</evidence>
<dbReference type="GO" id="GO:0016787">
    <property type="term" value="F:hydrolase activity"/>
    <property type="evidence" value="ECO:0007669"/>
    <property type="project" value="UniProtKB-KW"/>
</dbReference>
<protein>
    <recommendedName>
        <fullName evidence="3">Nudix hydrolase domain-containing protein</fullName>
    </recommendedName>
</protein>
<dbReference type="PANTHER" id="PTHR11839:SF18">
    <property type="entry name" value="NUDIX HYDROLASE DOMAIN-CONTAINING PROTEIN"/>
    <property type="match status" value="1"/>
</dbReference>
<dbReference type="GO" id="GO:0019693">
    <property type="term" value="P:ribose phosphate metabolic process"/>
    <property type="evidence" value="ECO:0007669"/>
    <property type="project" value="TreeGrafter"/>
</dbReference>
<accession>A0A0W1R823</accession>
<reference evidence="4 5" key="1">
    <citation type="submission" date="2015-12" db="EMBL/GenBank/DDBJ databases">
        <title>Haloprofundus marisrubri gen. nov., sp. nov., an extremely halophilic archaeon isolated from the Discovery deep brine-seawater interface in the Red Sea.</title>
        <authorList>
            <person name="Zhang G."/>
            <person name="Stingl U."/>
            <person name="Rashid M."/>
        </authorList>
    </citation>
    <scope>NUCLEOTIDE SEQUENCE [LARGE SCALE GENOMIC DNA]</scope>
    <source>
        <strain evidence="4 5">SB9</strain>
    </source>
</reference>
<feature type="domain" description="Nudix hydrolase" evidence="3">
    <location>
        <begin position="40"/>
        <end position="169"/>
    </location>
</feature>
<dbReference type="AlphaFoldDB" id="A0A0W1R823"/>
<proteinExistence type="predicted"/>
<dbReference type="InterPro" id="IPR020084">
    <property type="entry name" value="NUDIX_hydrolase_CS"/>
</dbReference>
<dbReference type="CDD" id="cd03424">
    <property type="entry name" value="NUDIX_ADPRase_Nudt5_UGPPase_Nudt14"/>
    <property type="match status" value="1"/>
</dbReference>
<evidence type="ECO:0000259" key="3">
    <source>
        <dbReference type="PROSITE" id="PS51462"/>
    </source>
</evidence>
<dbReference type="PROSITE" id="PS51462">
    <property type="entry name" value="NUDIX"/>
    <property type="match status" value="1"/>
</dbReference>
<dbReference type="EMBL" id="LOPU01000029">
    <property type="protein sequence ID" value="KTG09471.1"/>
    <property type="molecule type" value="Genomic_DNA"/>
</dbReference>
<dbReference type="OrthoDB" id="40462at2157"/>
<dbReference type="GO" id="GO:0006753">
    <property type="term" value="P:nucleoside phosphate metabolic process"/>
    <property type="evidence" value="ECO:0007669"/>
    <property type="project" value="TreeGrafter"/>
</dbReference>
<comment type="caution">
    <text evidence="4">The sequence shown here is derived from an EMBL/GenBank/DDBJ whole genome shotgun (WGS) entry which is preliminary data.</text>
</comment>
<evidence type="ECO:0000313" key="4">
    <source>
        <dbReference type="EMBL" id="KTG09471.1"/>
    </source>
</evidence>
<keyword evidence="2" id="KW-0378">Hydrolase</keyword>
<dbReference type="Pfam" id="PF00293">
    <property type="entry name" value="NUDIX"/>
    <property type="match status" value="1"/>
</dbReference>
<evidence type="ECO:0000256" key="1">
    <source>
        <dbReference type="ARBA" id="ARBA00001946"/>
    </source>
</evidence>
<comment type="cofactor">
    <cofactor evidence="1">
        <name>Mg(2+)</name>
        <dbReference type="ChEBI" id="CHEBI:18420"/>
    </cofactor>
</comment>
<dbReference type="Proteomes" id="UP000054387">
    <property type="component" value="Unassembled WGS sequence"/>
</dbReference>
<organism evidence="4 5">
    <name type="scientific">Haloprofundus marisrubri</name>
    <dbReference type="NCBI Taxonomy" id="1514971"/>
    <lineage>
        <taxon>Archaea</taxon>
        <taxon>Methanobacteriati</taxon>
        <taxon>Methanobacteriota</taxon>
        <taxon>Stenosarchaea group</taxon>
        <taxon>Halobacteria</taxon>
        <taxon>Halobacteriales</taxon>
        <taxon>Haloferacaceae</taxon>
        <taxon>Haloprofundus</taxon>
    </lineage>
</organism>